<name>A0AA89AIM4_9ASTE</name>
<dbReference type="AlphaFoldDB" id="A0AA89AIM4"/>
<protein>
    <recommendedName>
        <fullName evidence="3">Pentatricopeptide repeat-containing protein</fullName>
    </recommendedName>
</protein>
<reference evidence="1" key="1">
    <citation type="submission" date="2022-12" db="EMBL/GenBank/DDBJ databases">
        <title>Draft genome assemblies for two species of Escallonia (Escalloniales).</title>
        <authorList>
            <person name="Chanderbali A."/>
            <person name="Dervinis C."/>
            <person name="Anghel I."/>
            <person name="Soltis D."/>
            <person name="Soltis P."/>
            <person name="Zapata F."/>
        </authorList>
    </citation>
    <scope>NUCLEOTIDE SEQUENCE</scope>
    <source>
        <strain evidence="1">UCBG64.0493</strain>
        <tissue evidence="1">Leaf</tissue>
    </source>
</reference>
<dbReference type="InterPro" id="IPR046960">
    <property type="entry name" value="PPR_At4g14850-like_plant"/>
</dbReference>
<dbReference type="InterPro" id="IPR046848">
    <property type="entry name" value="E_motif"/>
</dbReference>
<dbReference type="EMBL" id="JAVXUP010002404">
    <property type="protein sequence ID" value="KAK3003525.1"/>
    <property type="molecule type" value="Genomic_DNA"/>
</dbReference>
<sequence length="162" mass="18143">MHGLISNNFLHFHAWIDIQQFLAQPINMLFLKYIIFLLRPALYVMLANIYASAGRWEEVATVRKLMRDNGLKKKPGCSWVEVNKRVHNNESVDVVVTLRVVAMVQVAPVFMAVVMRVVIIVCNSGNDSGDGHGSPPCIRLKGRDALHLELGKKEDESSSSNS</sequence>
<keyword evidence="2" id="KW-1185">Reference proteome</keyword>
<comment type="caution">
    <text evidence="1">The sequence shown here is derived from an EMBL/GenBank/DDBJ whole genome shotgun (WGS) entry which is preliminary data.</text>
</comment>
<evidence type="ECO:0008006" key="3">
    <source>
        <dbReference type="Google" id="ProtNLM"/>
    </source>
</evidence>
<dbReference type="Pfam" id="PF20431">
    <property type="entry name" value="E_motif"/>
    <property type="match status" value="1"/>
</dbReference>
<dbReference type="Proteomes" id="UP001188597">
    <property type="component" value="Unassembled WGS sequence"/>
</dbReference>
<gene>
    <name evidence="1" type="ORF">RJ639_019803</name>
</gene>
<organism evidence="1 2">
    <name type="scientific">Escallonia herrerae</name>
    <dbReference type="NCBI Taxonomy" id="1293975"/>
    <lineage>
        <taxon>Eukaryota</taxon>
        <taxon>Viridiplantae</taxon>
        <taxon>Streptophyta</taxon>
        <taxon>Embryophyta</taxon>
        <taxon>Tracheophyta</taxon>
        <taxon>Spermatophyta</taxon>
        <taxon>Magnoliopsida</taxon>
        <taxon>eudicotyledons</taxon>
        <taxon>Gunneridae</taxon>
        <taxon>Pentapetalae</taxon>
        <taxon>asterids</taxon>
        <taxon>campanulids</taxon>
        <taxon>Escalloniales</taxon>
        <taxon>Escalloniaceae</taxon>
        <taxon>Escallonia</taxon>
    </lineage>
</organism>
<dbReference type="GO" id="GO:0009451">
    <property type="term" value="P:RNA modification"/>
    <property type="evidence" value="ECO:0007669"/>
    <property type="project" value="InterPro"/>
</dbReference>
<evidence type="ECO:0000313" key="2">
    <source>
        <dbReference type="Proteomes" id="UP001188597"/>
    </source>
</evidence>
<dbReference type="PANTHER" id="PTHR47926">
    <property type="entry name" value="PENTATRICOPEPTIDE REPEAT-CONTAINING PROTEIN"/>
    <property type="match status" value="1"/>
</dbReference>
<proteinExistence type="predicted"/>
<accession>A0AA89AIM4</accession>
<evidence type="ECO:0000313" key="1">
    <source>
        <dbReference type="EMBL" id="KAK3003525.1"/>
    </source>
</evidence>
<dbReference type="PANTHER" id="PTHR47926:SF505">
    <property type="entry name" value="PENTATRICOPEPTIDE REPEAT (PPR) SUPERFAMILY PROTEIN"/>
    <property type="match status" value="1"/>
</dbReference>
<dbReference type="GO" id="GO:0003723">
    <property type="term" value="F:RNA binding"/>
    <property type="evidence" value="ECO:0007669"/>
    <property type="project" value="InterPro"/>
</dbReference>